<evidence type="ECO:0000313" key="3">
    <source>
        <dbReference type="Proteomes" id="UP000253034"/>
    </source>
</evidence>
<dbReference type="OrthoDB" id="2624539at2"/>
<evidence type="ECO:0000313" key="2">
    <source>
        <dbReference type="EMBL" id="RCX20096.1"/>
    </source>
</evidence>
<evidence type="ECO:0000259" key="1">
    <source>
        <dbReference type="Pfam" id="PF14399"/>
    </source>
</evidence>
<dbReference type="AlphaFoldDB" id="A0A369BHQ7"/>
<dbReference type="Pfam" id="PF14399">
    <property type="entry name" value="BtrH_N"/>
    <property type="match status" value="1"/>
</dbReference>
<sequence>MNNATKDNAMLQVRYPLITSYTSDAHMLAILSAYPHTEEWVFNNYINLLGEEPSIRNDFSILRFHSWLIRKACPYFKIRYFDKKFFDSDITEFIISKIDSGNYVTILYDQYYIPSSTNYNRTHFAHELLIYGYDRKMKVFYVADFFENSRYTFAAEPFIHVERAIISALESEPFSCNEIEFCNVNYKFNNYFLYNSLNNFLYSKNTIAEGENVVFSDCEKEQIQKGKYIFGIKTYGLLKRILSEVLHDIMDFSDIRPLHVILDHKIMMCERLKYLVNAGVLDGTDPIIAQYSDIKDICQANRNLFIKFGMTRDLGLIDKIFYKMDIMESLEIEAITYFIKKLSV</sequence>
<name>A0A369BHQ7_9FIRM</name>
<comment type="caution">
    <text evidence="2">The sequence shown here is derived from an EMBL/GenBank/DDBJ whole genome shotgun (WGS) entry which is preliminary data.</text>
</comment>
<gene>
    <name evidence="2" type="ORF">DFR58_102165</name>
</gene>
<dbReference type="EMBL" id="QPJT01000002">
    <property type="protein sequence ID" value="RCX20096.1"/>
    <property type="molecule type" value="Genomic_DNA"/>
</dbReference>
<accession>A0A369BHQ7</accession>
<protein>
    <submittedName>
        <fullName evidence="2">Butirosin biosynthesis protein H-like</fullName>
    </submittedName>
</protein>
<proteinExistence type="predicted"/>
<reference evidence="2 3" key="1">
    <citation type="submission" date="2018-07" db="EMBL/GenBank/DDBJ databases">
        <title>Genomic Encyclopedia of Type Strains, Phase IV (KMG-IV): sequencing the most valuable type-strain genomes for metagenomic binning, comparative biology and taxonomic classification.</title>
        <authorList>
            <person name="Goeker M."/>
        </authorList>
    </citation>
    <scope>NUCLEOTIDE SEQUENCE [LARGE SCALE GENOMIC DNA]</scope>
    <source>
        <strain evidence="2 3">DSM 27016</strain>
    </source>
</reference>
<organism evidence="2 3">
    <name type="scientific">Anaerobacterium chartisolvens</name>
    <dbReference type="NCBI Taxonomy" id="1297424"/>
    <lineage>
        <taxon>Bacteria</taxon>
        <taxon>Bacillati</taxon>
        <taxon>Bacillota</taxon>
        <taxon>Clostridia</taxon>
        <taxon>Eubacteriales</taxon>
        <taxon>Oscillospiraceae</taxon>
        <taxon>Anaerobacterium</taxon>
    </lineage>
</organism>
<dbReference type="RefSeq" id="WP_114296213.1">
    <property type="nucleotide sequence ID" value="NZ_QPJT01000002.1"/>
</dbReference>
<dbReference type="Proteomes" id="UP000253034">
    <property type="component" value="Unassembled WGS sequence"/>
</dbReference>
<feature type="domain" description="Butirosin biosynthesis protein H N-terminal" evidence="1">
    <location>
        <begin position="69"/>
        <end position="144"/>
    </location>
</feature>
<dbReference type="InterPro" id="IPR026935">
    <property type="entry name" value="BtrH_N"/>
</dbReference>
<keyword evidence="3" id="KW-1185">Reference proteome</keyword>